<keyword evidence="2" id="KW-0167">Capsid protein</keyword>
<keyword evidence="3" id="KW-1185">Reference proteome</keyword>
<dbReference type="Proteomes" id="UP001589747">
    <property type="component" value="Unassembled WGS sequence"/>
</dbReference>
<accession>A0ABV5KYK7</accession>
<feature type="compositionally biased region" description="Low complexity" evidence="1">
    <location>
        <begin position="204"/>
        <end position="236"/>
    </location>
</feature>
<feature type="region of interest" description="Disordered" evidence="1">
    <location>
        <begin position="204"/>
        <end position="248"/>
    </location>
</feature>
<dbReference type="EMBL" id="JBHMDO010000047">
    <property type="protein sequence ID" value="MFB9330308.1"/>
    <property type="molecule type" value="Genomic_DNA"/>
</dbReference>
<dbReference type="Pfam" id="PF07875">
    <property type="entry name" value="Coat_F"/>
    <property type="match status" value="1"/>
</dbReference>
<reference evidence="2 3" key="1">
    <citation type="submission" date="2024-09" db="EMBL/GenBank/DDBJ databases">
        <authorList>
            <person name="Sun Q."/>
            <person name="Mori K."/>
        </authorList>
    </citation>
    <scope>NUCLEOTIDE SEQUENCE [LARGE SCALE GENOMIC DNA]</scope>
    <source>
        <strain evidence="2 3">TISTR 2452</strain>
    </source>
</reference>
<evidence type="ECO:0000313" key="2">
    <source>
        <dbReference type="EMBL" id="MFB9330308.1"/>
    </source>
</evidence>
<feature type="region of interest" description="Disordered" evidence="1">
    <location>
        <begin position="127"/>
        <end position="155"/>
    </location>
</feature>
<name>A0ABV5KYK7_9BACL</name>
<feature type="compositionally biased region" description="Low complexity" evidence="1">
    <location>
        <begin position="127"/>
        <end position="148"/>
    </location>
</feature>
<proteinExistence type="predicted"/>
<dbReference type="RefSeq" id="WP_377501373.1">
    <property type="nucleotide sequence ID" value="NZ_JBHMDO010000047.1"/>
</dbReference>
<protein>
    <submittedName>
        <fullName evidence="2">Spore coat protein</fullName>
    </submittedName>
</protein>
<feature type="compositionally biased region" description="Polar residues" evidence="1">
    <location>
        <begin position="237"/>
        <end position="248"/>
    </location>
</feature>
<dbReference type="InterPro" id="IPR012851">
    <property type="entry name" value="Spore_coat_CotF-like"/>
</dbReference>
<organism evidence="2 3">
    <name type="scientific">Paenibacillus aurantiacus</name>
    <dbReference type="NCBI Taxonomy" id="1936118"/>
    <lineage>
        <taxon>Bacteria</taxon>
        <taxon>Bacillati</taxon>
        <taxon>Bacillota</taxon>
        <taxon>Bacilli</taxon>
        <taxon>Bacillales</taxon>
        <taxon>Paenibacillaceae</taxon>
        <taxon>Paenibacillus</taxon>
    </lineage>
</organism>
<gene>
    <name evidence="2" type="ORF">ACFFSY_30555</name>
</gene>
<keyword evidence="2" id="KW-0946">Virion</keyword>
<evidence type="ECO:0000256" key="1">
    <source>
        <dbReference type="SAM" id="MobiDB-lite"/>
    </source>
</evidence>
<evidence type="ECO:0000313" key="3">
    <source>
        <dbReference type="Proteomes" id="UP001589747"/>
    </source>
</evidence>
<comment type="caution">
    <text evidence="2">The sequence shown here is derived from an EMBL/GenBank/DDBJ whole genome shotgun (WGS) entry which is preliminary data.</text>
</comment>
<sequence length="274" mass="31079">MFQQSNGQKQAHTHLLAEEDLAYSVLADLKRVSKEYATAVTESNCPEIRQMFTSLLNSTIRLQGELYSVMSQNNMYDTPTAALRQEVDKQLQKQQQTQQKGAQLLQQIGLQSQAQFQQQQAQPQFQQQQARQQFQQPQQAQPINAQEQHFQQTQTPVAASAFNQNGQQRQQFQQAQYPIHANAFQGNEQHATAHYQPVHQANAFQQQSGISQQQYQQARQNQQSQQFQSTAQNQAFKTNVQSSAQQARANAGSSFIPLQPLHQTPGGNQSNYFS</sequence>